<dbReference type="InParanoid" id="A0A482XPR0"/>
<proteinExistence type="predicted"/>
<feature type="compositionally biased region" description="Basic and acidic residues" evidence="1">
    <location>
        <begin position="271"/>
        <end position="280"/>
    </location>
</feature>
<keyword evidence="3" id="KW-1185">Reference proteome</keyword>
<feature type="compositionally biased region" description="Acidic residues" evidence="1">
    <location>
        <begin position="100"/>
        <end position="124"/>
    </location>
</feature>
<evidence type="ECO:0000313" key="2">
    <source>
        <dbReference type="EMBL" id="RZF47882.1"/>
    </source>
</evidence>
<evidence type="ECO:0000313" key="3">
    <source>
        <dbReference type="Proteomes" id="UP000291343"/>
    </source>
</evidence>
<dbReference type="EMBL" id="QKKF02003003">
    <property type="protein sequence ID" value="RZF47882.1"/>
    <property type="molecule type" value="Genomic_DNA"/>
</dbReference>
<feature type="compositionally biased region" description="Low complexity" evidence="1">
    <location>
        <begin position="331"/>
        <end position="347"/>
    </location>
</feature>
<feature type="region of interest" description="Disordered" evidence="1">
    <location>
        <begin position="60"/>
        <end position="422"/>
    </location>
</feature>
<dbReference type="AlphaFoldDB" id="A0A482XPR0"/>
<feature type="region of interest" description="Disordered" evidence="1">
    <location>
        <begin position="1"/>
        <end position="20"/>
    </location>
</feature>
<feature type="compositionally biased region" description="Acidic residues" evidence="1">
    <location>
        <begin position="260"/>
        <end position="270"/>
    </location>
</feature>
<feature type="compositionally biased region" description="Polar residues" evidence="1">
    <location>
        <begin position="281"/>
        <end position="296"/>
    </location>
</feature>
<dbReference type="Proteomes" id="UP000291343">
    <property type="component" value="Unassembled WGS sequence"/>
</dbReference>
<feature type="compositionally biased region" description="Low complexity" evidence="1">
    <location>
        <begin position="222"/>
        <end position="234"/>
    </location>
</feature>
<protein>
    <submittedName>
        <fullName evidence="2">Uncharacterized protein</fullName>
    </submittedName>
</protein>
<comment type="caution">
    <text evidence="2">The sequence shown here is derived from an EMBL/GenBank/DDBJ whole genome shotgun (WGS) entry which is preliminary data.</text>
</comment>
<organism evidence="2 3">
    <name type="scientific">Laodelphax striatellus</name>
    <name type="common">Small brown planthopper</name>
    <name type="synonym">Delphax striatella</name>
    <dbReference type="NCBI Taxonomy" id="195883"/>
    <lineage>
        <taxon>Eukaryota</taxon>
        <taxon>Metazoa</taxon>
        <taxon>Ecdysozoa</taxon>
        <taxon>Arthropoda</taxon>
        <taxon>Hexapoda</taxon>
        <taxon>Insecta</taxon>
        <taxon>Pterygota</taxon>
        <taxon>Neoptera</taxon>
        <taxon>Paraneoptera</taxon>
        <taxon>Hemiptera</taxon>
        <taxon>Auchenorrhyncha</taxon>
        <taxon>Fulgoroidea</taxon>
        <taxon>Delphacidae</taxon>
        <taxon>Criomorphinae</taxon>
        <taxon>Laodelphax</taxon>
    </lineage>
</organism>
<reference evidence="2 3" key="1">
    <citation type="journal article" date="2017" name="Gigascience">
        <title>Genome sequence of the small brown planthopper, Laodelphax striatellus.</title>
        <authorList>
            <person name="Zhu J."/>
            <person name="Jiang F."/>
            <person name="Wang X."/>
            <person name="Yang P."/>
            <person name="Bao Y."/>
            <person name="Zhao W."/>
            <person name="Wang W."/>
            <person name="Lu H."/>
            <person name="Wang Q."/>
            <person name="Cui N."/>
            <person name="Li J."/>
            <person name="Chen X."/>
            <person name="Luo L."/>
            <person name="Yu J."/>
            <person name="Kang L."/>
            <person name="Cui F."/>
        </authorList>
    </citation>
    <scope>NUCLEOTIDE SEQUENCE [LARGE SCALE GENOMIC DNA]</scope>
    <source>
        <strain evidence="2">Lst14</strain>
    </source>
</reference>
<feature type="compositionally biased region" description="Low complexity" evidence="1">
    <location>
        <begin position="361"/>
        <end position="377"/>
    </location>
</feature>
<feature type="compositionally biased region" description="Basic and acidic residues" evidence="1">
    <location>
        <begin position="297"/>
        <end position="313"/>
    </location>
</feature>
<accession>A0A482XPR0</accession>
<feature type="compositionally biased region" description="Basic and acidic residues" evidence="1">
    <location>
        <begin position="382"/>
        <end position="391"/>
    </location>
</feature>
<dbReference type="OrthoDB" id="79252at2759"/>
<feature type="compositionally biased region" description="Polar residues" evidence="1">
    <location>
        <begin position="392"/>
        <end position="422"/>
    </location>
</feature>
<feature type="compositionally biased region" description="Basic and acidic residues" evidence="1">
    <location>
        <begin position="184"/>
        <end position="198"/>
    </location>
</feature>
<evidence type="ECO:0000256" key="1">
    <source>
        <dbReference type="SAM" id="MobiDB-lite"/>
    </source>
</evidence>
<name>A0A482XPR0_LAOST</name>
<sequence length="437" mass="47022">MDLYSSMPQVKTAASTSSVYTASPHVLDQSELSNQSLARSDVTKYNSDILTSSAWSAVIHHPAEDSEPDELPSTVDIDAIKEPATPLPGGACTPGGQQPTDDDEDDDDDDSESESDDPDSDSESGNESNTESEGSRGSWSESDSDSAESDASSVRGRLATPKTSSSSEAEEEQDGGGGGRRKHADKDLGSEHYYRSRQTDPSNPMKVKISALKFTSKHKSTSKSQIAAATATDSSSEDNGRGGEGEEEDSSADERRWKEDDDNEEEEESEEEKKADDTKRTSISGIPSPTKQTSKSAIERNKYSSLQSDRESLRSAAAAFHRRPAPSNRNSYHGSSNSDSSRTGSSSTHRDSPGKIEDSRIITNSDHSSSSDFSRTGSYRDSPCKIDDSRSSKSSYHVGNSDLNRTGVSRTSSLRDSPTKSKIQGTLRAVIMLVTVI</sequence>
<gene>
    <name evidence="2" type="ORF">LSTR_LSTR007879</name>
</gene>
<feature type="compositionally biased region" description="Low complexity" evidence="1">
    <location>
        <begin position="125"/>
        <end position="141"/>
    </location>
</feature>
<feature type="compositionally biased region" description="Basic and acidic residues" evidence="1">
    <location>
        <begin position="348"/>
        <end position="360"/>
    </location>
</feature>